<dbReference type="EMBL" id="JAAPAO010000060">
    <property type="protein sequence ID" value="KAF4674603.1"/>
    <property type="molecule type" value="Genomic_DNA"/>
</dbReference>
<proteinExistence type="predicted"/>
<sequence>MKGDRSHKTRVKVRSREEDRKLVRKWREEKVRETKRREQEHLESQRALELQQRRAETARRRRGKLLKERLYEYELDKEMIRESTEREREAKELRAKLAVREDNNRREEVKRQIAEWRESRPVEEDPVASVQLDARHLSSPATPHCSIAAIERDSRGAKIDGSSLKLPALRKLVLARGSPASYHDRVDYKALKAEYCEDMNLLERLSFPLGSLLGDFIATPPGSRRSTEECGQLLKEIQRRRATEERMADEIDRLEREGNDLRLQVAQATEKLRQKQRELSSAAADLEVSRQLERQASLEAERAHREVECLRLETDRLNRELSDGARNGALLVAEKERTIQELRQALERATQWAMENDEAHGTKWERLVSKREGNSGPLVELRGTTGDMEEAAKQDEEETDFFESYDTCESTVCDQQMKSTPAKAVISELQTEPQSSLKSRRSGCDSSTVHDLRFSPGSVSEASSRASIKSSDIDSHSSSNCSTNPGLPIGRPKFTLGPVTKEHKRRQSKRIDANAANACPTQ</sequence>
<evidence type="ECO:0000256" key="1">
    <source>
        <dbReference type="SAM" id="Coils"/>
    </source>
</evidence>
<feature type="compositionally biased region" description="Low complexity" evidence="2">
    <location>
        <begin position="455"/>
        <end position="482"/>
    </location>
</feature>
<feature type="region of interest" description="Disordered" evidence="2">
    <location>
        <begin position="30"/>
        <end position="59"/>
    </location>
</feature>
<feature type="region of interest" description="Disordered" evidence="2">
    <location>
        <begin position="1"/>
        <end position="20"/>
    </location>
</feature>
<reference evidence="3 4" key="1">
    <citation type="submission" date="2020-04" db="EMBL/GenBank/DDBJ databases">
        <title>Perkinsus chesapeaki whole genome sequence.</title>
        <authorList>
            <person name="Bogema D.R."/>
        </authorList>
    </citation>
    <scope>NUCLEOTIDE SEQUENCE [LARGE SCALE GENOMIC DNA]</scope>
    <source>
        <strain evidence="3">ATCC PRA-425</strain>
    </source>
</reference>
<gene>
    <name evidence="3" type="ORF">FOL47_008994</name>
</gene>
<name>A0A7J6MSP3_PERCH</name>
<organism evidence="3 4">
    <name type="scientific">Perkinsus chesapeaki</name>
    <name type="common">Clam parasite</name>
    <name type="synonym">Perkinsus andrewsi</name>
    <dbReference type="NCBI Taxonomy" id="330153"/>
    <lineage>
        <taxon>Eukaryota</taxon>
        <taxon>Sar</taxon>
        <taxon>Alveolata</taxon>
        <taxon>Perkinsozoa</taxon>
        <taxon>Perkinsea</taxon>
        <taxon>Perkinsida</taxon>
        <taxon>Perkinsidae</taxon>
        <taxon>Perkinsus</taxon>
    </lineage>
</organism>
<feature type="coiled-coil region" evidence="1">
    <location>
        <begin position="234"/>
        <end position="352"/>
    </location>
</feature>
<protein>
    <submittedName>
        <fullName evidence="3">Uncharacterized protein</fullName>
    </submittedName>
</protein>
<feature type="region of interest" description="Disordered" evidence="2">
    <location>
        <begin position="426"/>
        <end position="522"/>
    </location>
</feature>
<feature type="compositionally biased region" description="Polar residues" evidence="2">
    <location>
        <begin position="428"/>
        <end position="437"/>
    </location>
</feature>
<evidence type="ECO:0000313" key="4">
    <source>
        <dbReference type="Proteomes" id="UP000591131"/>
    </source>
</evidence>
<feature type="compositionally biased region" description="Basic and acidic residues" evidence="2">
    <location>
        <begin position="30"/>
        <end position="58"/>
    </location>
</feature>
<dbReference type="OrthoDB" id="10255000at2759"/>
<dbReference type="Proteomes" id="UP000591131">
    <property type="component" value="Unassembled WGS sequence"/>
</dbReference>
<dbReference type="AlphaFoldDB" id="A0A7J6MSP3"/>
<keyword evidence="1" id="KW-0175">Coiled coil</keyword>
<keyword evidence="4" id="KW-1185">Reference proteome</keyword>
<evidence type="ECO:0000313" key="3">
    <source>
        <dbReference type="EMBL" id="KAF4674603.1"/>
    </source>
</evidence>
<accession>A0A7J6MSP3</accession>
<evidence type="ECO:0000256" key="2">
    <source>
        <dbReference type="SAM" id="MobiDB-lite"/>
    </source>
</evidence>
<comment type="caution">
    <text evidence="3">The sequence shown here is derived from an EMBL/GenBank/DDBJ whole genome shotgun (WGS) entry which is preliminary data.</text>
</comment>